<organism evidence="5 6">
    <name type="scientific">Neobacillus pocheonensis</name>
    <dbReference type="NCBI Taxonomy" id="363869"/>
    <lineage>
        <taxon>Bacteria</taxon>
        <taxon>Bacillati</taxon>
        <taxon>Bacillota</taxon>
        <taxon>Bacilli</taxon>
        <taxon>Bacillales</taxon>
        <taxon>Bacillaceae</taxon>
        <taxon>Neobacillus</taxon>
    </lineage>
</organism>
<sequence>MDKTKRKHYRDDFKKYSAADFNFHLNIAKASKNQVFVKVIHSIRDIYYKYLDTLYTRRVYLATHFKERQLTRLGVAFFRFLKRIYEGYN</sequence>
<dbReference type="Proteomes" id="UP001523262">
    <property type="component" value="Unassembled WGS sequence"/>
</dbReference>
<dbReference type="SUPFAM" id="SSF48008">
    <property type="entry name" value="GntR ligand-binding domain-like"/>
    <property type="match status" value="1"/>
</dbReference>
<dbReference type="InterPro" id="IPR008920">
    <property type="entry name" value="TF_FadR/GntR_C"/>
</dbReference>
<feature type="domain" description="GntR C-terminal" evidence="4">
    <location>
        <begin position="9"/>
        <end position="65"/>
    </location>
</feature>
<keyword evidence="1" id="KW-0805">Transcription regulation</keyword>
<evidence type="ECO:0000313" key="6">
    <source>
        <dbReference type="Proteomes" id="UP001523262"/>
    </source>
</evidence>
<evidence type="ECO:0000259" key="4">
    <source>
        <dbReference type="Pfam" id="PF07729"/>
    </source>
</evidence>
<dbReference type="Gene3D" id="1.20.120.530">
    <property type="entry name" value="GntR ligand-binding domain-like"/>
    <property type="match status" value="1"/>
</dbReference>
<comment type="caution">
    <text evidence="5">The sequence shown here is derived from an EMBL/GenBank/DDBJ whole genome shotgun (WGS) entry which is preliminary data.</text>
</comment>
<dbReference type="InterPro" id="IPR011711">
    <property type="entry name" value="GntR_C"/>
</dbReference>
<keyword evidence="6" id="KW-1185">Reference proteome</keyword>
<accession>A0ABT0W9D4</accession>
<evidence type="ECO:0000256" key="1">
    <source>
        <dbReference type="ARBA" id="ARBA00023015"/>
    </source>
</evidence>
<evidence type="ECO:0000256" key="2">
    <source>
        <dbReference type="ARBA" id="ARBA00023125"/>
    </source>
</evidence>
<reference evidence="5 6" key="1">
    <citation type="submission" date="2022-06" db="EMBL/GenBank/DDBJ databases">
        <authorList>
            <person name="Jeon C.O."/>
        </authorList>
    </citation>
    <scope>NUCLEOTIDE SEQUENCE [LARGE SCALE GENOMIC DNA]</scope>
    <source>
        <strain evidence="5 6">KCTC 13943</strain>
    </source>
</reference>
<protein>
    <submittedName>
        <fullName evidence="5">FCD domain-containing protein</fullName>
    </submittedName>
</protein>
<dbReference type="Pfam" id="PF07729">
    <property type="entry name" value="FCD"/>
    <property type="match status" value="1"/>
</dbReference>
<name>A0ABT0W9D4_9BACI</name>
<evidence type="ECO:0000256" key="3">
    <source>
        <dbReference type="ARBA" id="ARBA00023163"/>
    </source>
</evidence>
<dbReference type="EMBL" id="JAMQCR010000001">
    <property type="protein sequence ID" value="MCM2532941.1"/>
    <property type="molecule type" value="Genomic_DNA"/>
</dbReference>
<keyword evidence="3" id="KW-0804">Transcription</keyword>
<keyword evidence="2" id="KW-0238">DNA-binding</keyword>
<evidence type="ECO:0000313" key="5">
    <source>
        <dbReference type="EMBL" id="MCM2532941.1"/>
    </source>
</evidence>
<proteinExistence type="predicted"/>
<gene>
    <name evidence="5" type="ORF">NDK43_11755</name>
</gene>